<gene>
    <name evidence="3" type="ORF">ACHAW5_004511</name>
</gene>
<dbReference type="SUPFAM" id="SSF54236">
    <property type="entry name" value="Ubiquitin-like"/>
    <property type="match status" value="2"/>
</dbReference>
<feature type="compositionally biased region" description="Basic and acidic residues" evidence="1">
    <location>
        <begin position="1"/>
        <end position="10"/>
    </location>
</feature>
<sequence length="195" mass="21479">MSDEDAKPEESSNEPITIRVKDQTGEETMFKIKKSTKMSKVFSAYAQRKGVEQASLRFLLDGERISETDTPKMLELEDEDQIDCVLAQVGGAGDGEDDNETKPESAPGGGGGNEPITIRVKDQNGEETMFKIKRTTRMKKVFATYAARKGVEANAMRFMLDGENIDPESTPADMDLEDDDQIDCFLAQVGGRVLA</sequence>
<keyword evidence="4" id="KW-1185">Reference proteome</keyword>
<evidence type="ECO:0000313" key="3">
    <source>
        <dbReference type="EMBL" id="KAL3771302.1"/>
    </source>
</evidence>
<dbReference type="SMART" id="SM00213">
    <property type="entry name" value="UBQ"/>
    <property type="match status" value="2"/>
</dbReference>
<dbReference type="FunFam" id="3.10.20.90:FF:000202">
    <property type="entry name" value="Small ubiquitin-related modifier I"/>
    <property type="match status" value="2"/>
</dbReference>
<dbReference type="PROSITE" id="PS50053">
    <property type="entry name" value="UBIQUITIN_2"/>
    <property type="match status" value="2"/>
</dbReference>
<dbReference type="EMBL" id="JALLAZ020001607">
    <property type="protein sequence ID" value="KAL3771302.1"/>
    <property type="molecule type" value="Genomic_DNA"/>
</dbReference>
<dbReference type="AlphaFoldDB" id="A0ABD3N615"/>
<protein>
    <recommendedName>
        <fullName evidence="2">Ubiquitin-like domain-containing protein</fullName>
    </recommendedName>
</protein>
<proteinExistence type="predicted"/>
<comment type="caution">
    <text evidence="3">The sequence shown here is derived from an EMBL/GenBank/DDBJ whole genome shotgun (WGS) entry which is preliminary data.</text>
</comment>
<dbReference type="Proteomes" id="UP001530315">
    <property type="component" value="Unassembled WGS sequence"/>
</dbReference>
<feature type="domain" description="Ubiquitin-like" evidence="2">
    <location>
        <begin position="16"/>
        <end position="91"/>
    </location>
</feature>
<dbReference type="InterPro" id="IPR000626">
    <property type="entry name" value="Ubiquitin-like_dom"/>
</dbReference>
<feature type="region of interest" description="Disordered" evidence="1">
    <location>
        <begin position="1"/>
        <end position="24"/>
    </location>
</feature>
<accession>A0ABD3N615</accession>
<reference evidence="3 4" key="1">
    <citation type="submission" date="2024-10" db="EMBL/GenBank/DDBJ databases">
        <title>Updated reference genomes for cyclostephanoid diatoms.</title>
        <authorList>
            <person name="Roberts W.R."/>
            <person name="Alverson A.J."/>
        </authorList>
    </citation>
    <scope>NUCLEOTIDE SEQUENCE [LARGE SCALE GENOMIC DNA]</scope>
    <source>
        <strain evidence="3 4">AJA276-08</strain>
    </source>
</reference>
<feature type="domain" description="Ubiquitin-like" evidence="2">
    <location>
        <begin position="116"/>
        <end position="191"/>
    </location>
</feature>
<dbReference type="Pfam" id="PF11976">
    <property type="entry name" value="Rad60-SLD"/>
    <property type="match status" value="2"/>
</dbReference>
<dbReference type="InterPro" id="IPR022617">
    <property type="entry name" value="Rad60/SUMO-like_dom"/>
</dbReference>
<dbReference type="InterPro" id="IPR029071">
    <property type="entry name" value="Ubiquitin-like_domsf"/>
</dbReference>
<feature type="region of interest" description="Disordered" evidence="1">
    <location>
        <begin position="89"/>
        <end position="118"/>
    </location>
</feature>
<dbReference type="Gene3D" id="3.10.20.90">
    <property type="entry name" value="Phosphatidylinositol 3-kinase Catalytic Subunit, Chain A, domain 1"/>
    <property type="match status" value="2"/>
</dbReference>
<name>A0ABD3N615_9STRA</name>
<evidence type="ECO:0000259" key="2">
    <source>
        <dbReference type="PROSITE" id="PS50053"/>
    </source>
</evidence>
<evidence type="ECO:0000313" key="4">
    <source>
        <dbReference type="Proteomes" id="UP001530315"/>
    </source>
</evidence>
<dbReference type="PANTHER" id="PTHR10562">
    <property type="entry name" value="SMALL UBIQUITIN-RELATED MODIFIER"/>
    <property type="match status" value="1"/>
</dbReference>
<organism evidence="3 4">
    <name type="scientific">Stephanodiscus triporus</name>
    <dbReference type="NCBI Taxonomy" id="2934178"/>
    <lineage>
        <taxon>Eukaryota</taxon>
        <taxon>Sar</taxon>
        <taxon>Stramenopiles</taxon>
        <taxon>Ochrophyta</taxon>
        <taxon>Bacillariophyta</taxon>
        <taxon>Coscinodiscophyceae</taxon>
        <taxon>Thalassiosirophycidae</taxon>
        <taxon>Stephanodiscales</taxon>
        <taxon>Stephanodiscaceae</taxon>
        <taxon>Stephanodiscus</taxon>
    </lineage>
</organism>
<evidence type="ECO:0000256" key="1">
    <source>
        <dbReference type="SAM" id="MobiDB-lite"/>
    </source>
</evidence>